<evidence type="ECO:0000313" key="1">
    <source>
        <dbReference type="EMBL" id="CAI9091311.1"/>
    </source>
</evidence>
<proteinExistence type="predicted"/>
<name>A0AAV1C7J3_OLDCO</name>
<sequence>MLQNRSHHLFWLNIHSCVRKGFELGSSFTFCTEHWRVRASSSFPTSTSNSTLSTMIRFFVHPSFYFQGVFAMPQAQAWLQPRRGFAFCSTQADILLGNGKSMVSYFLN</sequence>
<dbReference type="EMBL" id="OX459118">
    <property type="protein sequence ID" value="CAI9091311.1"/>
    <property type="molecule type" value="Genomic_DNA"/>
</dbReference>
<reference evidence="1" key="1">
    <citation type="submission" date="2023-03" db="EMBL/GenBank/DDBJ databases">
        <authorList>
            <person name="Julca I."/>
        </authorList>
    </citation>
    <scope>NUCLEOTIDE SEQUENCE</scope>
</reference>
<evidence type="ECO:0000313" key="2">
    <source>
        <dbReference type="Proteomes" id="UP001161247"/>
    </source>
</evidence>
<organism evidence="1 2">
    <name type="scientific">Oldenlandia corymbosa var. corymbosa</name>
    <dbReference type="NCBI Taxonomy" id="529605"/>
    <lineage>
        <taxon>Eukaryota</taxon>
        <taxon>Viridiplantae</taxon>
        <taxon>Streptophyta</taxon>
        <taxon>Embryophyta</taxon>
        <taxon>Tracheophyta</taxon>
        <taxon>Spermatophyta</taxon>
        <taxon>Magnoliopsida</taxon>
        <taxon>eudicotyledons</taxon>
        <taxon>Gunneridae</taxon>
        <taxon>Pentapetalae</taxon>
        <taxon>asterids</taxon>
        <taxon>lamiids</taxon>
        <taxon>Gentianales</taxon>
        <taxon>Rubiaceae</taxon>
        <taxon>Rubioideae</taxon>
        <taxon>Spermacoceae</taxon>
        <taxon>Hedyotis-Oldenlandia complex</taxon>
        <taxon>Oldenlandia</taxon>
    </lineage>
</organism>
<protein>
    <submittedName>
        <fullName evidence="1">OLC1v1026310C3</fullName>
    </submittedName>
</protein>
<keyword evidence="2" id="KW-1185">Reference proteome</keyword>
<accession>A0AAV1C7J3</accession>
<dbReference type="AlphaFoldDB" id="A0AAV1C7J3"/>
<dbReference type="Proteomes" id="UP001161247">
    <property type="component" value="Chromosome 1"/>
</dbReference>
<gene>
    <name evidence="1" type="ORF">OLC1_LOCUS3269</name>
</gene>